<dbReference type="EMBL" id="CP023777">
    <property type="protein sequence ID" value="ATL49129.1"/>
    <property type="molecule type" value="Genomic_DNA"/>
</dbReference>
<dbReference type="Pfam" id="PF20245">
    <property type="entry name" value="DUF6600"/>
    <property type="match status" value="1"/>
</dbReference>
<organism evidence="2 3">
    <name type="scientific">Chitinophaga caeni</name>
    <dbReference type="NCBI Taxonomy" id="2029983"/>
    <lineage>
        <taxon>Bacteria</taxon>
        <taxon>Pseudomonadati</taxon>
        <taxon>Bacteroidota</taxon>
        <taxon>Chitinophagia</taxon>
        <taxon>Chitinophagales</taxon>
        <taxon>Chitinophagaceae</taxon>
        <taxon>Chitinophaga</taxon>
    </lineage>
</organism>
<dbReference type="InterPro" id="IPR046535">
    <property type="entry name" value="DUF6600"/>
</dbReference>
<feature type="compositionally biased region" description="Polar residues" evidence="1">
    <location>
        <begin position="304"/>
        <end position="314"/>
    </location>
</feature>
<evidence type="ECO:0008006" key="4">
    <source>
        <dbReference type="Google" id="ProtNLM"/>
    </source>
</evidence>
<protein>
    <recommendedName>
        <fullName evidence="4">Prolin-rich transmembrane protein</fullName>
    </recommendedName>
</protein>
<keyword evidence="3" id="KW-1185">Reference proteome</keyword>
<dbReference type="Proteomes" id="UP000220133">
    <property type="component" value="Chromosome"/>
</dbReference>
<gene>
    <name evidence="2" type="ORF">COR50_19205</name>
</gene>
<feature type="region of interest" description="Disordered" evidence="1">
    <location>
        <begin position="233"/>
        <end position="374"/>
    </location>
</feature>
<name>A0A291QYM2_9BACT</name>
<proteinExistence type="predicted"/>
<evidence type="ECO:0000313" key="3">
    <source>
        <dbReference type="Proteomes" id="UP000220133"/>
    </source>
</evidence>
<reference evidence="2 3" key="1">
    <citation type="submission" date="2017-10" db="EMBL/GenBank/DDBJ databases">
        <title>Paenichitinophaga pekingensis gen. nov., sp. nov., isolated from activated sludge.</title>
        <authorList>
            <person name="Jin D."/>
            <person name="Kong X."/>
            <person name="Deng Y."/>
            <person name="Bai Z."/>
        </authorList>
    </citation>
    <scope>NUCLEOTIDE SEQUENCE [LARGE SCALE GENOMIC DNA]</scope>
    <source>
        <strain evidence="2 3">13</strain>
    </source>
</reference>
<accession>A0A291QYM2</accession>
<feature type="compositionally biased region" description="Low complexity" evidence="1">
    <location>
        <begin position="318"/>
        <end position="340"/>
    </location>
</feature>
<dbReference type="KEGG" id="cbae:COR50_19205"/>
<evidence type="ECO:0000313" key="2">
    <source>
        <dbReference type="EMBL" id="ATL49129.1"/>
    </source>
</evidence>
<evidence type="ECO:0000256" key="1">
    <source>
        <dbReference type="SAM" id="MobiDB-lite"/>
    </source>
</evidence>
<dbReference type="AlphaFoldDB" id="A0A291QYM2"/>
<feature type="compositionally biased region" description="Polar residues" evidence="1">
    <location>
        <begin position="342"/>
        <end position="374"/>
    </location>
</feature>
<sequence>MDVRIILQLVIIKAKRNPMKRLLITLALFLSVQQFSRAQYVGASITFQNFYDELSPYGSWVQSPQYGYVWAPNVGRNFVPYSSNGYWANTAYGWTWVSSYRWGWAPFHYGRWVYDDWYGWLWVPGYEWGPGWVTWGSYGGNYGWAPLGPGINISINFGWRPPSPVWWTFVPCQYFGSINWYSRRTPTPRVVNNVTIINNRYSRPRNSNTWFTGPTVREVERVTGGRVRTYEVNNVSRPNQDRISNDRLNIYRPSVSQNNNNSRPERPRNVQTMDNLRPVNRLPARDPSHSVDNSRPTRPAVENPGNNTRPSTPSRPAVTPSQPVRPSSPVSPSRPTRPTVEPSRSTRPAQPARQTNPPKRQGSGSNRPTRPTRG</sequence>